<name>A0A2S2PXA1_9HEMI</name>
<feature type="compositionally biased region" description="Basic and acidic residues" evidence="1">
    <location>
        <begin position="205"/>
        <end position="218"/>
    </location>
</feature>
<reference evidence="3" key="1">
    <citation type="submission" date="2018-04" db="EMBL/GenBank/DDBJ databases">
        <title>Transcriptome assembly of Sipha flava.</title>
        <authorList>
            <person name="Scully E.D."/>
            <person name="Geib S.M."/>
            <person name="Palmer N.A."/>
            <person name="Koch K."/>
            <person name="Bradshaw J."/>
            <person name="Heng-Moss T."/>
            <person name="Sarath G."/>
        </authorList>
    </citation>
    <scope>NUCLEOTIDE SEQUENCE</scope>
</reference>
<dbReference type="OrthoDB" id="10547624at2759"/>
<feature type="chain" id="PRO_5015639773" evidence="2">
    <location>
        <begin position="24"/>
        <end position="247"/>
    </location>
</feature>
<evidence type="ECO:0000256" key="2">
    <source>
        <dbReference type="SAM" id="SignalP"/>
    </source>
</evidence>
<feature type="region of interest" description="Disordered" evidence="1">
    <location>
        <begin position="194"/>
        <end position="247"/>
    </location>
</feature>
<sequence>MAKFNMFNRNFALLLTIFVAAQAMPNSVDTDEDEYVDKTVKDNAPGLVSHMIGGGGMNLKKLAAQAEIEPLKMNDFEPETVQTRTDYLMKTVDEDGVQEHVNGQSINHDNEDERSAAQDIENTRSTVQDVQDGPGTVLYAENVRRIMRDNGDIHNAVQDAENVSNPVKDAENDLKATQDAEYARSPVAPVKYVEDAPSEAQYTEDVQRVVKDAEDARSPRKIRRGCPQRSSVHRGRSKGRERRRGRL</sequence>
<organism evidence="3">
    <name type="scientific">Sipha flava</name>
    <name type="common">yellow sugarcane aphid</name>
    <dbReference type="NCBI Taxonomy" id="143950"/>
    <lineage>
        <taxon>Eukaryota</taxon>
        <taxon>Metazoa</taxon>
        <taxon>Ecdysozoa</taxon>
        <taxon>Arthropoda</taxon>
        <taxon>Hexapoda</taxon>
        <taxon>Insecta</taxon>
        <taxon>Pterygota</taxon>
        <taxon>Neoptera</taxon>
        <taxon>Paraneoptera</taxon>
        <taxon>Hemiptera</taxon>
        <taxon>Sternorrhyncha</taxon>
        <taxon>Aphidomorpha</taxon>
        <taxon>Aphidoidea</taxon>
        <taxon>Aphididae</taxon>
        <taxon>Sipha</taxon>
    </lineage>
</organism>
<feature type="signal peptide" evidence="2">
    <location>
        <begin position="1"/>
        <end position="23"/>
    </location>
</feature>
<evidence type="ECO:0000313" key="3">
    <source>
        <dbReference type="EMBL" id="MBY70175.1"/>
    </source>
</evidence>
<evidence type="ECO:0000256" key="1">
    <source>
        <dbReference type="SAM" id="MobiDB-lite"/>
    </source>
</evidence>
<gene>
    <name evidence="3" type="ORF">g.96896</name>
</gene>
<protein>
    <submittedName>
        <fullName evidence="3">Uncharacterized protein</fullName>
    </submittedName>
</protein>
<proteinExistence type="predicted"/>
<dbReference type="AlphaFoldDB" id="A0A2S2PXA1"/>
<accession>A0A2S2PXA1</accession>
<dbReference type="EMBL" id="GGMS01000972">
    <property type="protein sequence ID" value="MBY70175.1"/>
    <property type="molecule type" value="Transcribed_RNA"/>
</dbReference>
<feature type="compositionally biased region" description="Basic residues" evidence="1">
    <location>
        <begin position="219"/>
        <end position="247"/>
    </location>
</feature>
<keyword evidence="2" id="KW-0732">Signal</keyword>